<dbReference type="STRING" id="195883.A0A482XIP1"/>
<dbReference type="InterPro" id="IPR016181">
    <property type="entry name" value="Acyl_CoA_acyltransferase"/>
</dbReference>
<dbReference type="PANTHER" id="PTHR20905">
    <property type="entry name" value="N-ACETYLTRANSFERASE-RELATED"/>
    <property type="match status" value="1"/>
</dbReference>
<protein>
    <recommendedName>
        <fullName evidence="3">N-acetyltransferase domain-containing protein</fullName>
    </recommendedName>
</protein>
<comment type="caution">
    <text evidence="1">The sequence shown here is derived from an EMBL/GenBank/DDBJ whole genome shotgun (WGS) entry which is preliminary data.</text>
</comment>
<dbReference type="OrthoDB" id="6597514at2759"/>
<proteinExistence type="predicted"/>
<dbReference type="SMR" id="A0A482XIP1"/>
<evidence type="ECO:0000313" key="2">
    <source>
        <dbReference type="Proteomes" id="UP000291343"/>
    </source>
</evidence>
<organism evidence="1 2">
    <name type="scientific">Laodelphax striatellus</name>
    <name type="common">Small brown planthopper</name>
    <name type="synonym">Delphax striatella</name>
    <dbReference type="NCBI Taxonomy" id="195883"/>
    <lineage>
        <taxon>Eukaryota</taxon>
        <taxon>Metazoa</taxon>
        <taxon>Ecdysozoa</taxon>
        <taxon>Arthropoda</taxon>
        <taxon>Hexapoda</taxon>
        <taxon>Insecta</taxon>
        <taxon>Pterygota</taxon>
        <taxon>Neoptera</taxon>
        <taxon>Paraneoptera</taxon>
        <taxon>Hemiptera</taxon>
        <taxon>Auchenorrhyncha</taxon>
        <taxon>Fulgoroidea</taxon>
        <taxon>Delphacidae</taxon>
        <taxon>Criomorphinae</taxon>
        <taxon>Laodelphax</taxon>
    </lineage>
</organism>
<dbReference type="PANTHER" id="PTHR20905:SF32">
    <property type="entry name" value="ARYLALKYLAMINE N-ACETYLTRANSFERASE-LIKE 7, ISOFORM A"/>
    <property type="match status" value="1"/>
</dbReference>
<dbReference type="GO" id="GO:0008080">
    <property type="term" value="F:N-acetyltransferase activity"/>
    <property type="evidence" value="ECO:0007669"/>
    <property type="project" value="TreeGrafter"/>
</dbReference>
<dbReference type="InParanoid" id="A0A482XIP1"/>
<sequence>MSSWKRPTDVPYPSVWARFQGKVSENGKPPLWYTIQDVPEHLFEDIIEHMTRYFLVREITFATLGVFEDPVSVAEVQALWRDMLNQRLCIVALVDGDEEESKRIAGCSMLITYTPEDMEKNKNVQVKGRVFSKQMLVFHDIFGREDLFDKFNVDVYLSSFGLSVAPHYHGDNIGYHLLMARTPICQATGIQLIISYFSSAASIHEAFKAGFKLLQYEPFNTYRVNGELLYPRLSGQLILASKTVPKLVSE</sequence>
<dbReference type="SUPFAM" id="SSF55729">
    <property type="entry name" value="Acyl-CoA N-acyltransferases (Nat)"/>
    <property type="match status" value="1"/>
</dbReference>
<dbReference type="EMBL" id="QKKF02009244">
    <property type="protein sequence ID" value="RZF45390.1"/>
    <property type="molecule type" value="Genomic_DNA"/>
</dbReference>
<name>A0A482XIP1_LAOST</name>
<dbReference type="AlphaFoldDB" id="A0A482XIP1"/>
<keyword evidence="2" id="KW-1185">Reference proteome</keyword>
<evidence type="ECO:0000313" key="1">
    <source>
        <dbReference type="EMBL" id="RZF45390.1"/>
    </source>
</evidence>
<reference evidence="1 2" key="1">
    <citation type="journal article" date="2017" name="Gigascience">
        <title>Genome sequence of the small brown planthopper, Laodelphax striatellus.</title>
        <authorList>
            <person name="Zhu J."/>
            <person name="Jiang F."/>
            <person name="Wang X."/>
            <person name="Yang P."/>
            <person name="Bao Y."/>
            <person name="Zhao W."/>
            <person name="Wang W."/>
            <person name="Lu H."/>
            <person name="Wang Q."/>
            <person name="Cui N."/>
            <person name="Li J."/>
            <person name="Chen X."/>
            <person name="Luo L."/>
            <person name="Yu J."/>
            <person name="Kang L."/>
            <person name="Cui F."/>
        </authorList>
    </citation>
    <scope>NUCLEOTIDE SEQUENCE [LARGE SCALE GENOMIC DNA]</scope>
    <source>
        <strain evidence="1">Lst14</strain>
    </source>
</reference>
<dbReference type="Gene3D" id="3.40.630.30">
    <property type="match status" value="1"/>
</dbReference>
<dbReference type="Proteomes" id="UP000291343">
    <property type="component" value="Unassembled WGS sequence"/>
</dbReference>
<evidence type="ECO:0008006" key="3">
    <source>
        <dbReference type="Google" id="ProtNLM"/>
    </source>
</evidence>
<gene>
    <name evidence="1" type="ORF">LSTR_LSTR002833</name>
</gene>
<accession>A0A482XIP1</accession>